<name>A0A8H5IZJ6_9HYPO</name>
<dbReference type="PANTHER" id="PTHR12992:SF24">
    <property type="entry name" value="PEROXISOMAL COENZYME A DIPHOSPHATASE NUDT7"/>
    <property type="match status" value="1"/>
</dbReference>
<dbReference type="GO" id="GO:0010945">
    <property type="term" value="F:coenzyme A diphosphatase activity"/>
    <property type="evidence" value="ECO:0007669"/>
    <property type="project" value="InterPro"/>
</dbReference>
<dbReference type="InterPro" id="IPR045121">
    <property type="entry name" value="CoAse"/>
</dbReference>
<evidence type="ECO:0000259" key="8">
    <source>
        <dbReference type="PROSITE" id="PS51462"/>
    </source>
</evidence>
<keyword evidence="6" id="KW-0464">Manganese</keyword>
<evidence type="ECO:0000256" key="7">
    <source>
        <dbReference type="SAM" id="MobiDB-lite"/>
    </source>
</evidence>
<protein>
    <submittedName>
        <fullName evidence="9">Coenzyme A diphosphatase</fullName>
    </submittedName>
</protein>
<evidence type="ECO:0000256" key="1">
    <source>
        <dbReference type="ARBA" id="ARBA00001936"/>
    </source>
</evidence>
<evidence type="ECO:0000256" key="3">
    <source>
        <dbReference type="ARBA" id="ARBA00022723"/>
    </source>
</evidence>
<comment type="cofactor">
    <cofactor evidence="2">
        <name>Mg(2+)</name>
        <dbReference type="ChEBI" id="CHEBI:18420"/>
    </cofactor>
</comment>
<dbReference type="PROSITE" id="PS51462">
    <property type="entry name" value="NUDIX"/>
    <property type="match status" value="1"/>
</dbReference>
<dbReference type="AlphaFoldDB" id="A0A8H5IZJ6"/>
<feature type="compositionally biased region" description="Polar residues" evidence="7">
    <location>
        <begin position="7"/>
        <end position="24"/>
    </location>
</feature>
<evidence type="ECO:0000256" key="5">
    <source>
        <dbReference type="ARBA" id="ARBA00022842"/>
    </source>
</evidence>
<dbReference type="InterPro" id="IPR000086">
    <property type="entry name" value="NUDIX_hydrolase_dom"/>
</dbReference>
<feature type="region of interest" description="Disordered" evidence="7">
    <location>
        <begin position="359"/>
        <end position="380"/>
    </location>
</feature>
<evidence type="ECO:0000313" key="10">
    <source>
        <dbReference type="Proteomes" id="UP000574317"/>
    </source>
</evidence>
<comment type="caution">
    <text evidence="9">The sequence shown here is derived from an EMBL/GenBank/DDBJ whole genome shotgun (WGS) entry which is preliminary data.</text>
</comment>
<keyword evidence="4" id="KW-0378">Hydrolase</keyword>
<keyword evidence="10" id="KW-1185">Reference proteome</keyword>
<keyword evidence="3" id="KW-0479">Metal-binding</keyword>
<dbReference type="EMBL" id="JAAOAO010000352">
    <property type="protein sequence ID" value="KAF5546064.1"/>
    <property type="molecule type" value="Genomic_DNA"/>
</dbReference>
<feature type="compositionally biased region" description="Basic and acidic residues" evidence="7">
    <location>
        <begin position="363"/>
        <end position="380"/>
    </location>
</feature>
<dbReference type="SUPFAM" id="SSF55811">
    <property type="entry name" value="Nudix"/>
    <property type="match status" value="1"/>
</dbReference>
<dbReference type="PANTHER" id="PTHR12992">
    <property type="entry name" value="NUDIX HYDROLASE"/>
    <property type="match status" value="1"/>
</dbReference>
<keyword evidence="5" id="KW-0460">Magnesium</keyword>
<dbReference type="CDD" id="cd03426">
    <property type="entry name" value="NUDIX_CoAse_Nudt7"/>
    <property type="match status" value="1"/>
</dbReference>
<dbReference type="GO" id="GO:0015938">
    <property type="term" value="P:coenzyme A catabolic process"/>
    <property type="evidence" value="ECO:0007669"/>
    <property type="project" value="TreeGrafter"/>
</dbReference>
<feature type="region of interest" description="Disordered" evidence="7">
    <location>
        <begin position="1"/>
        <end position="25"/>
    </location>
</feature>
<organism evidence="9 10">
    <name type="scientific">Fusarium napiforme</name>
    <dbReference type="NCBI Taxonomy" id="42672"/>
    <lineage>
        <taxon>Eukaryota</taxon>
        <taxon>Fungi</taxon>
        <taxon>Dikarya</taxon>
        <taxon>Ascomycota</taxon>
        <taxon>Pezizomycotina</taxon>
        <taxon>Sordariomycetes</taxon>
        <taxon>Hypocreomycetidae</taxon>
        <taxon>Hypocreales</taxon>
        <taxon>Nectriaceae</taxon>
        <taxon>Fusarium</taxon>
        <taxon>Fusarium fujikuroi species complex</taxon>
    </lineage>
</organism>
<proteinExistence type="predicted"/>
<dbReference type="Gene3D" id="3.90.79.10">
    <property type="entry name" value="Nucleoside Triphosphate Pyrophosphohydrolase"/>
    <property type="match status" value="1"/>
</dbReference>
<feature type="domain" description="Nudix hydrolase" evidence="8">
    <location>
        <begin position="91"/>
        <end position="267"/>
    </location>
</feature>
<evidence type="ECO:0000256" key="6">
    <source>
        <dbReference type="ARBA" id="ARBA00023211"/>
    </source>
</evidence>
<dbReference type="InterPro" id="IPR015797">
    <property type="entry name" value="NUDIX_hydrolase-like_dom_sf"/>
</dbReference>
<accession>A0A8H5IZJ6</accession>
<sequence length="380" mass="42672">MIYETGASINNETSTETQTGSHSITDADVVEALQKGIREATREELINHGEASLYYDSLTMAPLNAMSAAAIARFRAYKPPPFPLWDRLPVRRRAAVLVLLYADRRGDLRVVITMRAASLRNFSGHAAFPGGKADDLEETPCKGLFPSAVVPLLILLRVQIARREAWEEIGLPMDDSKLPKPFRVEHLCYLPPSLARTHLVVRPCVAFLHADQRTAGEPVPTVEETMIPRLDAREVAAVFSAPFYNFLQAQDLPPAPGETLPEGQWYDGFWNHWKDHPWRVHNFYVPVNNQSISKPRRDSEQSRLVDKLEKEEEPDGRFKVWGMTARILVDAARIAYAQEPGFEHNDSFGDEEIIAHADSLGDLGEKIPEKRTEPGDASKM</sequence>
<evidence type="ECO:0000256" key="4">
    <source>
        <dbReference type="ARBA" id="ARBA00022801"/>
    </source>
</evidence>
<reference evidence="9 10" key="1">
    <citation type="submission" date="2020-05" db="EMBL/GenBank/DDBJ databases">
        <title>Identification and distribution of gene clusters putatively required for synthesis of sphingolipid metabolism inhibitors in phylogenetically diverse species of the filamentous fungus Fusarium.</title>
        <authorList>
            <person name="Kim H.-S."/>
            <person name="Busman M."/>
            <person name="Brown D.W."/>
            <person name="Divon H."/>
            <person name="Uhlig S."/>
            <person name="Proctor R.H."/>
        </authorList>
    </citation>
    <scope>NUCLEOTIDE SEQUENCE [LARGE SCALE GENOMIC DNA]</scope>
    <source>
        <strain evidence="9 10">NRRL 25196</strain>
    </source>
</reference>
<comment type="cofactor">
    <cofactor evidence="1">
        <name>Mn(2+)</name>
        <dbReference type="ChEBI" id="CHEBI:29035"/>
    </cofactor>
</comment>
<evidence type="ECO:0000313" key="9">
    <source>
        <dbReference type="EMBL" id="KAF5546064.1"/>
    </source>
</evidence>
<evidence type="ECO:0000256" key="2">
    <source>
        <dbReference type="ARBA" id="ARBA00001946"/>
    </source>
</evidence>
<dbReference type="GO" id="GO:0046872">
    <property type="term" value="F:metal ion binding"/>
    <property type="evidence" value="ECO:0007669"/>
    <property type="project" value="UniProtKB-KW"/>
</dbReference>
<dbReference type="Proteomes" id="UP000574317">
    <property type="component" value="Unassembled WGS sequence"/>
</dbReference>
<gene>
    <name evidence="9" type="ORF">FNAPI_8952</name>
</gene>